<organism evidence="3 4">
    <name type="scientific">Savagea serpentis</name>
    <dbReference type="NCBI Taxonomy" id="2785297"/>
    <lineage>
        <taxon>Bacteria</taxon>
        <taxon>Bacillati</taxon>
        <taxon>Bacillota</taxon>
        <taxon>Bacilli</taxon>
        <taxon>Bacillales</taxon>
        <taxon>Caryophanaceae</taxon>
        <taxon>Savagea</taxon>
    </lineage>
</organism>
<dbReference type="Gene3D" id="3.10.129.10">
    <property type="entry name" value="Hotdog Thioesterase"/>
    <property type="match status" value="1"/>
</dbReference>
<dbReference type="InterPro" id="IPR029069">
    <property type="entry name" value="HotDog_dom_sf"/>
</dbReference>
<proteinExistence type="predicted"/>
<dbReference type="Proteomes" id="UP000622653">
    <property type="component" value="Unassembled WGS sequence"/>
</dbReference>
<feature type="domain" description="Thioesterase" evidence="2">
    <location>
        <begin position="46"/>
        <end position="117"/>
    </location>
</feature>
<dbReference type="NCBIfam" id="TIGR00369">
    <property type="entry name" value="unchar_dom_1"/>
    <property type="match status" value="1"/>
</dbReference>
<dbReference type="InterPro" id="IPR006683">
    <property type="entry name" value="Thioestr_dom"/>
</dbReference>
<dbReference type="PANTHER" id="PTHR43240">
    <property type="entry name" value="1,4-DIHYDROXY-2-NAPHTHOYL-COA THIOESTERASE 1"/>
    <property type="match status" value="1"/>
</dbReference>
<comment type="caution">
    <text evidence="3">The sequence shown here is derived from an EMBL/GenBank/DDBJ whole genome shotgun (WGS) entry which is preliminary data.</text>
</comment>
<name>A0A8J7G592_9BACL</name>
<sequence length="130" mass="14940">MIEQEIIERFTKSDFWSFFGFEYVRCTREEAVIRLPFRKQLNNTQQTVHGGVYMSIMDTAMGMLVLARGANDATTIQMVSNFLRPAIEETIIAKASVIKEMRSTSLLQGELYNESGDMLAYYTATFRTKK</sequence>
<dbReference type="RefSeq" id="WP_194562012.1">
    <property type="nucleotide sequence ID" value="NZ_JADKPV010000001.1"/>
</dbReference>
<dbReference type="GO" id="GO:0016289">
    <property type="term" value="F:acyl-CoA hydrolase activity"/>
    <property type="evidence" value="ECO:0007669"/>
    <property type="project" value="UniProtKB-ARBA"/>
</dbReference>
<keyword evidence="4" id="KW-1185">Reference proteome</keyword>
<dbReference type="AlphaFoldDB" id="A0A8J7G592"/>
<protein>
    <submittedName>
        <fullName evidence="3">PaaI family thioesterase</fullName>
    </submittedName>
</protein>
<dbReference type="InterPro" id="IPR003736">
    <property type="entry name" value="PAAI_dom"/>
</dbReference>
<dbReference type="CDD" id="cd03443">
    <property type="entry name" value="PaaI_thioesterase"/>
    <property type="match status" value="1"/>
</dbReference>
<gene>
    <name evidence="3" type="ORF">IRY55_04320</name>
</gene>
<evidence type="ECO:0000313" key="4">
    <source>
        <dbReference type="Proteomes" id="UP000622653"/>
    </source>
</evidence>
<keyword evidence="1" id="KW-0378">Hydrolase</keyword>
<reference evidence="3" key="1">
    <citation type="submission" date="2020-11" db="EMBL/GenBank/DDBJ databases">
        <title>Multidrug resistant novel bacterium Savagea serpentis sp. nov., isolated from the scats of a vine snake (Ahaetulla nasuta).</title>
        <authorList>
            <person name="Venkata Ramana V."/>
            <person name="Vikas Patil S."/>
            <person name="Yogita Lugani V."/>
        </authorList>
    </citation>
    <scope>NUCLEOTIDE SEQUENCE</scope>
    <source>
        <strain evidence="3">SN6</strain>
    </source>
</reference>
<evidence type="ECO:0000313" key="3">
    <source>
        <dbReference type="EMBL" id="MBF4500581.1"/>
    </source>
</evidence>
<evidence type="ECO:0000256" key="1">
    <source>
        <dbReference type="ARBA" id="ARBA00022801"/>
    </source>
</evidence>
<accession>A0A8J7G592</accession>
<dbReference type="SUPFAM" id="SSF54637">
    <property type="entry name" value="Thioesterase/thiol ester dehydrase-isomerase"/>
    <property type="match status" value="1"/>
</dbReference>
<dbReference type="Pfam" id="PF03061">
    <property type="entry name" value="4HBT"/>
    <property type="match status" value="1"/>
</dbReference>
<dbReference type="EMBL" id="JADKPV010000001">
    <property type="protein sequence ID" value="MBF4500581.1"/>
    <property type="molecule type" value="Genomic_DNA"/>
</dbReference>
<evidence type="ECO:0000259" key="2">
    <source>
        <dbReference type="Pfam" id="PF03061"/>
    </source>
</evidence>